<dbReference type="Proteomes" id="UP001172055">
    <property type="component" value="Unassembled WGS sequence"/>
</dbReference>
<comment type="caution">
    <text evidence="1">The sequence shown here is derived from an EMBL/GenBank/DDBJ whole genome shotgun (WGS) entry which is preliminary data.</text>
</comment>
<keyword evidence="2" id="KW-1185">Reference proteome</keyword>
<dbReference type="EMBL" id="JAUJWV010000001">
    <property type="protein sequence ID" value="MDN7240555.1"/>
    <property type="molecule type" value="Genomic_DNA"/>
</dbReference>
<evidence type="ECO:0000313" key="2">
    <source>
        <dbReference type="Proteomes" id="UP001172055"/>
    </source>
</evidence>
<sequence>MDQRQLGHFFATKQRSDAGAQGFKADWRSGAFCRTAGLTYDPKS</sequence>
<evidence type="ECO:0000313" key="1">
    <source>
        <dbReference type="EMBL" id="MDN7240555.1"/>
    </source>
</evidence>
<name>A0ABT8MY32_9BACL</name>
<accession>A0ABT8MY32</accession>
<organism evidence="1 2">
    <name type="scientific">Planococcus shixiaomingii</name>
    <dbReference type="NCBI Taxonomy" id="3058393"/>
    <lineage>
        <taxon>Bacteria</taxon>
        <taxon>Bacillati</taxon>
        <taxon>Bacillota</taxon>
        <taxon>Bacilli</taxon>
        <taxon>Bacillales</taxon>
        <taxon>Caryophanaceae</taxon>
        <taxon>Planococcus</taxon>
    </lineage>
</organism>
<reference evidence="1 2" key="1">
    <citation type="submission" date="2023-06" db="EMBL/GenBank/DDBJ databases">
        <title>Novel species in genus Planococcus.</title>
        <authorList>
            <person name="Ning S."/>
        </authorList>
    </citation>
    <scope>NUCLEOTIDE SEQUENCE [LARGE SCALE GENOMIC DNA]</scope>
    <source>
        <strain evidence="1 2">N028</strain>
    </source>
</reference>
<proteinExistence type="predicted"/>
<dbReference type="RefSeq" id="WP_301722459.1">
    <property type="nucleotide sequence ID" value="NZ_JAUJWV010000001.1"/>
</dbReference>
<protein>
    <submittedName>
        <fullName evidence="1">Uncharacterized protein</fullName>
    </submittedName>
</protein>
<gene>
    <name evidence="1" type="ORF">QWY14_02080</name>
</gene>